<reference evidence="4" key="2">
    <citation type="submission" date="2020-10" db="UniProtKB">
        <authorList>
            <consortium name="WormBaseParasite"/>
        </authorList>
    </citation>
    <scope>IDENTIFICATION</scope>
</reference>
<sequence length="302" mass="34131">MIVPQSGHRITFKISPSNVLGDFGSVGFIFDGANVDMKFANDLGGIRIQTGDGAFLQHGKDEVLILEVTADGMAYLLPRNPSSATVKLPPFNNAPRTTPNFRWIRLQLVWNDVNRQIELGFATGVSFEQVHDVTVSTEEPEKPETTTTTSITDENDENREAAGTSTPIFSKISNANGQVFYSQIWFIVLMTIVATVIFLAFVLAVIVTIRFCYRRRLKSRRVTTTTTTTPPPVQVAQNESNFYQFENPKDPKEKLKNRGIQFNQYLAIVPAYKHEIRAFKHATPSNKERMYNTFMRRSQEEV</sequence>
<protein>
    <submittedName>
        <fullName evidence="4">LAM_G_DOMAIN domain-containing protein</fullName>
    </submittedName>
</protein>
<dbReference type="AlphaFoldDB" id="A0A7E4V3I4"/>
<evidence type="ECO:0000256" key="1">
    <source>
        <dbReference type="SAM" id="MobiDB-lite"/>
    </source>
</evidence>
<keyword evidence="2" id="KW-1133">Transmembrane helix</keyword>
<keyword evidence="2" id="KW-0472">Membrane</keyword>
<reference evidence="3" key="1">
    <citation type="journal article" date="2013" name="Genetics">
        <title>The draft genome and transcriptome of Panagrellus redivivus are shaped by the harsh demands of a free-living lifestyle.</title>
        <authorList>
            <person name="Srinivasan J."/>
            <person name="Dillman A.R."/>
            <person name="Macchietto M.G."/>
            <person name="Heikkinen L."/>
            <person name="Lakso M."/>
            <person name="Fracchia K.M."/>
            <person name="Antoshechkin I."/>
            <person name="Mortazavi A."/>
            <person name="Wong G."/>
            <person name="Sternberg P.W."/>
        </authorList>
    </citation>
    <scope>NUCLEOTIDE SEQUENCE [LARGE SCALE GENOMIC DNA]</scope>
    <source>
        <strain evidence="3">MT8872</strain>
    </source>
</reference>
<keyword evidence="3" id="KW-1185">Reference proteome</keyword>
<feature type="region of interest" description="Disordered" evidence="1">
    <location>
        <begin position="133"/>
        <end position="163"/>
    </location>
</feature>
<evidence type="ECO:0000256" key="2">
    <source>
        <dbReference type="SAM" id="Phobius"/>
    </source>
</evidence>
<name>A0A7E4V3I4_PANRE</name>
<evidence type="ECO:0000313" key="3">
    <source>
        <dbReference type="Proteomes" id="UP000492821"/>
    </source>
</evidence>
<proteinExistence type="predicted"/>
<evidence type="ECO:0000313" key="4">
    <source>
        <dbReference type="WBParaSite" id="Pan_g16113.t1"/>
    </source>
</evidence>
<organism evidence="3 4">
    <name type="scientific">Panagrellus redivivus</name>
    <name type="common">Microworm</name>
    <dbReference type="NCBI Taxonomy" id="6233"/>
    <lineage>
        <taxon>Eukaryota</taxon>
        <taxon>Metazoa</taxon>
        <taxon>Ecdysozoa</taxon>
        <taxon>Nematoda</taxon>
        <taxon>Chromadorea</taxon>
        <taxon>Rhabditida</taxon>
        <taxon>Tylenchina</taxon>
        <taxon>Panagrolaimomorpha</taxon>
        <taxon>Panagrolaimoidea</taxon>
        <taxon>Panagrolaimidae</taxon>
        <taxon>Panagrellus</taxon>
    </lineage>
</organism>
<dbReference type="WBParaSite" id="Pan_g16113.t1">
    <property type="protein sequence ID" value="Pan_g16113.t1"/>
    <property type="gene ID" value="Pan_g16113"/>
</dbReference>
<keyword evidence="2" id="KW-0812">Transmembrane</keyword>
<feature type="transmembrane region" description="Helical" evidence="2">
    <location>
        <begin position="184"/>
        <end position="213"/>
    </location>
</feature>
<dbReference type="Proteomes" id="UP000492821">
    <property type="component" value="Unassembled WGS sequence"/>
</dbReference>
<accession>A0A7E4V3I4</accession>